<dbReference type="STRING" id="301148.B4135_1167"/>
<gene>
    <name evidence="1" type="ORF">B4135_1167</name>
</gene>
<dbReference type="Proteomes" id="UP000075683">
    <property type="component" value="Unassembled WGS sequence"/>
</dbReference>
<sequence length="53" mass="5668">MNAIESAICLREYEPAGPGPALKRGRVDTASFPRTALEMNSAYGKNVLLTKTG</sequence>
<organism evidence="1 2">
    <name type="scientific">Caldibacillus debilis</name>
    <dbReference type="NCBI Taxonomy" id="301148"/>
    <lineage>
        <taxon>Bacteria</taxon>
        <taxon>Bacillati</taxon>
        <taxon>Bacillota</taxon>
        <taxon>Bacilli</taxon>
        <taxon>Bacillales</taxon>
        <taxon>Bacillaceae</taxon>
        <taxon>Caldibacillus</taxon>
    </lineage>
</organism>
<dbReference type="EMBL" id="LQYT01000009">
    <property type="protein sequence ID" value="KYD22684.1"/>
    <property type="molecule type" value="Genomic_DNA"/>
</dbReference>
<evidence type="ECO:0000313" key="1">
    <source>
        <dbReference type="EMBL" id="KYD22684.1"/>
    </source>
</evidence>
<evidence type="ECO:0000313" key="2">
    <source>
        <dbReference type="Proteomes" id="UP000075683"/>
    </source>
</evidence>
<protein>
    <submittedName>
        <fullName evidence="1">Uncharacterized protein</fullName>
    </submittedName>
</protein>
<dbReference type="AlphaFoldDB" id="A0A150MDP1"/>
<name>A0A150MDP1_9BACI</name>
<proteinExistence type="predicted"/>
<comment type="caution">
    <text evidence="1">The sequence shown here is derived from an EMBL/GenBank/DDBJ whole genome shotgun (WGS) entry which is preliminary data.</text>
</comment>
<accession>A0A150MDP1</accession>
<reference evidence="1 2" key="1">
    <citation type="submission" date="2016-01" db="EMBL/GenBank/DDBJ databases">
        <title>Draft Genome Sequences of Seven Thermophilic Sporeformers Isolated from Foods.</title>
        <authorList>
            <person name="Berendsen E.M."/>
            <person name="Wells-Bennik M.H."/>
            <person name="Krawcyk A.O."/>
            <person name="De Jong A."/>
            <person name="Holsappel S."/>
            <person name="Eijlander R.T."/>
            <person name="Kuipers O.P."/>
        </authorList>
    </citation>
    <scope>NUCLEOTIDE SEQUENCE [LARGE SCALE GENOMIC DNA]</scope>
    <source>
        <strain evidence="1 2">B4135</strain>
    </source>
</reference>